<feature type="domain" description="Carboxylesterase type B" evidence="2">
    <location>
        <begin position="316"/>
        <end position="371"/>
    </location>
</feature>
<accession>A0ABN8HYB9</accession>
<evidence type="ECO:0000313" key="3">
    <source>
        <dbReference type="EMBL" id="CAH2042179.1"/>
    </source>
</evidence>
<dbReference type="SUPFAM" id="SSF53474">
    <property type="entry name" value="alpha/beta-Hydrolases"/>
    <property type="match status" value="3"/>
</dbReference>
<feature type="non-terminal residue" evidence="3">
    <location>
        <position position="1"/>
    </location>
</feature>
<dbReference type="InterPro" id="IPR050309">
    <property type="entry name" value="Type-B_Carboxylest/Lipase"/>
</dbReference>
<dbReference type="Proteomes" id="UP000837857">
    <property type="component" value="Chromosome 14"/>
</dbReference>
<evidence type="ECO:0000259" key="2">
    <source>
        <dbReference type="Pfam" id="PF00135"/>
    </source>
</evidence>
<reference evidence="3" key="1">
    <citation type="submission" date="2022-03" db="EMBL/GenBank/DDBJ databases">
        <authorList>
            <person name="Martin H S."/>
        </authorList>
    </citation>
    <scope>NUCLEOTIDE SEQUENCE</scope>
</reference>
<dbReference type="EMBL" id="OW152826">
    <property type="protein sequence ID" value="CAH2042179.1"/>
    <property type="molecule type" value="Genomic_DNA"/>
</dbReference>
<proteinExistence type="predicted"/>
<protein>
    <recommendedName>
        <fullName evidence="2">Carboxylesterase type B domain-containing protein</fullName>
    </recommendedName>
</protein>
<dbReference type="InterPro" id="IPR029058">
    <property type="entry name" value="AB_hydrolase_fold"/>
</dbReference>
<name>A0ABN8HYB9_9NEOP</name>
<feature type="domain" description="Carboxylesterase type B" evidence="2">
    <location>
        <begin position="391"/>
        <end position="484"/>
    </location>
</feature>
<gene>
    <name evidence="3" type="ORF">IPOD504_LOCUS3636</name>
</gene>
<dbReference type="Gene3D" id="3.40.50.1820">
    <property type="entry name" value="alpha/beta hydrolase"/>
    <property type="match status" value="3"/>
</dbReference>
<organism evidence="3 4">
    <name type="scientific">Iphiclides podalirius</name>
    <name type="common">scarce swallowtail</name>
    <dbReference type="NCBI Taxonomy" id="110791"/>
    <lineage>
        <taxon>Eukaryota</taxon>
        <taxon>Metazoa</taxon>
        <taxon>Ecdysozoa</taxon>
        <taxon>Arthropoda</taxon>
        <taxon>Hexapoda</taxon>
        <taxon>Insecta</taxon>
        <taxon>Pterygota</taxon>
        <taxon>Neoptera</taxon>
        <taxon>Endopterygota</taxon>
        <taxon>Lepidoptera</taxon>
        <taxon>Glossata</taxon>
        <taxon>Ditrysia</taxon>
        <taxon>Papilionoidea</taxon>
        <taxon>Papilionidae</taxon>
        <taxon>Papilioninae</taxon>
        <taxon>Iphiclides</taxon>
    </lineage>
</organism>
<dbReference type="Pfam" id="PF00135">
    <property type="entry name" value="COesterase"/>
    <property type="match status" value="3"/>
</dbReference>
<dbReference type="InterPro" id="IPR002018">
    <property type="entry name" value="CarbesteraseB"/>
</dbReference>
<sequence>MQSGTSLNPEYLQGNVRERAFELGNLLERGTSNSNRLLKHLNEIPAEKIFAKELNALPTDYYKENQKPLLAFGPIVETDPNGLVTEYPEHLFDAIDIPIMIGSNSREGLEPSLQYLYDPRFLVYLRKDFHFLIPIRTDLKFDPLKNQYLDAIDDIRNYYFKSGKITANSISEYITYIGDVLTSYPVDVMTRTYANKSRSSVFYYHFDYYSELNENKNDILKISTVTDGTWGAASGDELCYLFKCPRLFNNYIKLNQSETEEIIFLRKLVKLWSNFAKHGNPTPNDDNTFENFKWPNYNLENKEYLYISNKIEAKRIPYAKPPIGELRFKSPKPHEGWTDILEAKKERKACAQFYLPVRTFKRSGYFGDEDCFGELNMRKKNALKEAGTIDGTWGASIADELCYLFVCNPKTIYKTLLEDEDAEEIKVLKNMVKMWANFARTGNPTPDGDELTWNPATKENKECLVISDELKMHKNLHENVVRFWDDFISSYSEKALNGVVQDKRDEL</sequence>
<keyword evidence="1" id="KW-0325">Glycoprotein</keyword>
<keyword evidence="4" id="KW-1185">Reference proteome</keyword>
<evidence type="ECO:0000313" key="4">
    <source>
        <dbReference type="Proteomes" id="UP000837857"/>
    </source>
</evidence>
<evidence type="ECO:0000256" key="1">
    <source>
        <dbReference type="ARBA" id="ARBA00023180"/>
    </source>
</evidence>
<feature type="domain" description="Carboxylesterase type B" evidence="2">
    <location>
        <begin position="1"/>
        <end position="312"/>
    </location>
</feature>
<dbReference type="PANTHER" id="PTHR11559">
    <property type="entry name" value="CARBOXYLESTERASE"/>
    <property type="match status" value="1"/>
</dbReference>